<protein>
    <submittedName>
        <fullName evidence="9">Pyuvate ferredoxin oxidoreductase subunit delta</fullName>
    </submittedName>
</protein>
<keyword evidence="5" id="KW-0249">Electron transport</keyword>
<accession>A0A1V6C5E2</accession>
<keyword evidence="7" id="KW-0411">Iron-sulfur</keyword>
<evidence type="ECO:0000256" key="3">
    <source>
        <dbReference type="ARBA" id="ARBA00022723"/>
    </source>
</evidence>
<keyword evidence="3" id="KW-0479">Metal-binding</keyword>
<name>A0A1V6C5E2_UNCT6</name>
<reference evidence="9" key="1">
    <citation type="submission" date="2017-02" db="EMBL/GenBank/DDBJ databases">
        <title>Delving into the versatile metabolic prowess of the omnipresent phylum Bacteroidetes.</title>
        <authorList>
            <person name="Nobu M.K."/>
            <person name="Mei R."/>
            <person name="Narihiro T."/>
            <person name="Kuroda K."/>
            <person name="Liu W.-T."/>
        </authorList>
    </citation>
    <scope>NUCLEOTIDE SEQUENCE</scope>
    <source>
        <strain evidence="9">ADurb.Bin131</strain>
    </source>
</reference>
<dbReference type="GO" id="GO:0051539">
    <property type="term" value="F:4 iron, 4 sulfur cluster binding"/>
    <property type="evidence" value="ECO:0007669"/>
    <property type="project" value="UniProtKB-KW"/>
</dbReference>
<dbReference type="PANTHER" id="PTHR43687">
    <property type="entry name" value="ADENYLYLSULFATE REDUCTASE, BETA SUBUNIT"/>
    <property type="match status" value="1"/>
</dbReference>
<keyword evidence="1" id="KW-0813">Transport</keyword>
<comment type="caution">
    <text evidence="9">The sequence shown here is derived from an EMBL/GenBank/DDBJ whole genome shotgun (WGS) entry which is preliminary data.</text>
</comment>
<dbReference type="PANTHER" id="PTHR43687:SF6">
    <property type="entry name" value="L-ASPARTATE SEMIALDEHYDE SULFURTRANSFERASE IRON-SULFUR SUBUNIT"/>
    <property type="match status" value="1"/>
</dbReference>
<keyword evidence="2" id="KW-0004">4Fe-4S</keyword>
<dbReference type="SUPFAM" id="SSF54862">
    <property type="entry name" value="4Fe-4S ferredoxins"/>
    <property type="match status" value="1"/>
</dbReference>
<evidence type="ECO:0000259" key="8">
    <source>
        <dbReference type="PROSITE" id="PS51379"/>
    </source>
</evidence>
<dbReference type="InterPro" id="IPR017900">
    <property type="entry name" value="4Fe4S_Fe_S_CS"/>
</dbReference>
<dbReference type="Gene3D" id="3.30.70.260">
    <property type="match status" value="1"/>
</dbReference>
<dbReference type="PROSITE" id="PS00198">
    <property type="entry name" value="4FE4S_FER_1"/>
    <property type="match status" value="1"/>
</dbReference>
<evidence type="ECO:0000313" key="9">
    <source>
        <dbReference type="EMBL" id="OQB72132.1"/>
    </source>
</evidence>
<evidence type="ECO:0000256" key="4">
    <source>
        <dbReference type="ARBA" id="ARBA00022737"/>
    </source>
</evidence>
<keyword evidence="6" id="KW-0408">Iron</keyword>
<evidence type="ECO:0000256" key="6">
    <source>
        <dbReference type="ARBA" id="ARBA00023004"/>
    </source>
</evidence>
<dbReference type="InterPro" id="IPR045865">
    <property type="entry name" value="ACT-like_dom_sf"/>
</dbReference>
<dbReference type="InterPro" id="IPR017896">
    <property type="entry name" value="4Fe4S_Fe-S-bd"/>
</dbReference>
<feature type="domain" description="4Fe-4S ferredoxin-type" evidence="8">
    <location>
        <begin position="77"/>
        <end position="106"/>
    </location>
</feature>
<dbReference type="InterPro" id="IPR050572">
    <property type="entry name" value="Fe-S_Ferredoxin"/>
</dbReference>
<evidence type="ECO:0000256" key="2">
    <source>
        <dbReference type="ARBA" id="ARBA00022485"/>
    </source>
</evidence>
<dbReference type="SMART" id="SM00930">
    <property type="entry name" value="NIL"/>
    <property type="match status" value="1"/>
</dbReference>
<dbReference type="PROSITE" id="PS51379">
    <property type="entry name" value="4FE4S_FER_2"/>
    <property type="match status" value="2"/>
</dbReference>
<dbReference type="Pfam" id="PF09383">
    <property type="entry name" value="NIL"/>
    <property type="match status" value="1"/>
</dbReference>
<dbReference type="Pfam" id="PF13237">
    <property type="entry name" value="Fer4_10"/>
    <property type="match status" value="1"/>
</dbReference>
<dbReference type="SUPFAM" id="SSF55021">
    <property type="entry name" value="ACT-like"/>
    <property type="match status" value="1"/>
</dbReference>
<keyword evidence="4" id="KW-0677">Repeat</keyword>
<proteinExistence type="predicted"/>
<dbReference type="Gene3D" id="3.30.70.20">
    <property type="match status" value="1"/>
</dbReference>
<dbReference type="EMBL" id="MWDQ01000140">
    <property type="protein sequence ID" value="OQB72132.1"/>
    <property type="molecule type" value="Genomic_DNA"/>
</dbReference>
<dbReference type="GO" id="GO:0046872">
    <property type="term" value="F:metal ion binding"/>
    <property type="evidence" value="ECO:0007669"/>
    <property type="project" value="UniProtKB-KW"/>
</dbReference>
<evidence type="ECO:0000256" key="5">
    <source>
        <dbReference type="ARBA" id="ARBA00022982"/>
    </source>
</evidence>
<feature type="domain" description="4Fe-4S ferredoxin-type" evidence="8">
    <location>
        <begin position="108"/>
        <end position="136"/>
    </location>
</feature>
<gene>
    <name evidence="9" type="ORF">BWX89_01463</name>
</gene>
<dbReference type="InterPro" id="IPR018449">
    <property type="entry name" value="NIL_domain"/>
</dbReference>
<evidence type="ECO:0000256" key="1">
    <source>
        <dbReference type="ARBA" id="ARBA00022448"/>
    </source>
</evidence>
<dbReference type="Proteomes" id="UP000485562">
    <property type="component" value="Unassembled WGS sequence"/>
</dbReference>
<dbReference type="AlphaFoldDB" id="A0A1V6C5E2"/>
<sequence length="136" mass="15536">MKISERVVLRFPKELVDKPTISTLIKKYDIEFNILQAQVLPQKEGLMVVVFSGEENIVKQALKELKNQGVSLQKLKQDIIRDEKICTHCGVCVGLCPTGAFYFDEQSRKVVFDYEKCITCMVCVKGCMVRAIKIKF</sequence>
<organism evidence="9">
    <name type="scientific">candidate division TA06 bacterium ADurb.Bin131</name>
    <dbReference type="NCBI Taxonomy" id="1852827"/>
    <lineage>
        <taxon>Bacteria</taxon>
        <taxon>Bacteria division TA06</taxon>
    </lineage>
</organism>
<evidence type="ECO:0000256" key="7">
    <source>
        <dbReference type="ARBA" id="ARBA00023014"/>
    </source>
</evidence>